<evidence type="ECO:0000313" key="4">
    <source>
        <dbReference type="Proteomes" id="UP000186019"/>
    </source>
</evidence>
<gene>
    <name evidence="3" type="ORF">SAMN05421666_2729</name>
</gene>
<dbReference type="STRING" id="573024.SAMN05216208_2586"/>
<evidence type="ECO:0000256" key="1">
    <source>
        <dbReference type="SAM" id="MobiDB-lite"/>
    </source>
</evidence>
<evidence type="ECO:0000256" key="2">
    <source>
        <dbReference type="SAM" id="Phobius"/>
    </source>
</evidence>
<sequence>MPTSLILACLWAIGANLLAMTPSRDKHWRAAFCLIAVGIPIVGYVTYQTGPLMGFLCLLGAMSMLRWPVVYLVRWLRGAPVPPRAPRVPEASSDLTPEMAEK</sequence>
<keyword evidence="2" id="KW-0812">Transmembrane</keyword>
<keyword evidence="2" id="KW-1133">Transmembrane helix</keyword>
<protein>
    <recommendedName>
        <fullName evidence="5">DUF2484 family protein</fullName>
    </recommendedName>
</protein>
<name>A0A1N7HCQ4_9RHOB</name>
<organism evidence="3 4">
    <name type="scientific">Roseovarius nanhaiticus</name>
    <dbReference type="NCBI Taxonomy" id="573024"/>
    <lineage>
        <taxon>Bacteria</taxon>
        <taxon>Pseudomonadati</taxon>
        <taxon>Pseudomonadota</taxon>
        <taxon>Alphaproteobacteria</taxon>
        <taxon>Rhodobacterales</taxon>
        <taxon>Roseobacteraceae</taxon>
        <taxon>Roseovarius</taxon>
    </lineage>
</organism>
<reference evidence="3 4" key="1">
    <citation type="submission" date="2017-01" db="EMBL/GenBank/DDBJ databases">
        <authorList>
            <person name="Mah S.A."/>
            <person name="Swanson W.J."/>
            <person name="Moy G.W."/>
            <person name="Vacquier V.D."/>
        </authorList>
    </citation>
    <scope>NUCLEOTIDE SEQUENCE [LARGE SCALE GENOMIC DNA]</scope>
    <source>
        <strain evidence="3 4">DSM 29590</strain>
    </source>
</reference>
<feature type="transmembrane region" description="Helical" evidence="2">
    <location>
        <begin position="54"/>
        <end position="73"/>
    </location>
</feature>
<proteinExistence type="predicted"/>
<dbReference type="RefSeq" id="WP_076534855.1">
    <property type="nucleotide sequence ID" value="NZ_FOAC01000002.1"/>
</dbReference>
<dbReference type="Pfam" id="PF10658">
    <property type="entry name" value="DUF2484"/>
    <property type="match status" value="1"/>
</dbReference>
<dbReference type="InterPro" id="IPR018919">
    <property type="entry name" value="DUF2484"/>
</dbReference>
<keyword evidence="4" id="KW-1185">Reference proteome</keyword>
<evidence type="ECO:0000313" key="3">
    <source>
        <dbReference type="EMBL" id="SIS22460.1"/>
    </source>
</evidence>
<accession>A0A1N7HCQ4</accession>
<dbReference type="Proteomes" id="UP000186019">
    <property type="component" value="Unassembled WGS sequence"/>
</dbReference>
<dbReference type="EMBL" id="FTNV01000003">
    <property type="protein sequence ID" value="SIS22460.1"/>
    <property type="molecule type" value="Genomic_DNA"/>
</dbReference>
<feature type="region of interest" description="Disordered" evidence="1">
    <location>
        <begin position="80"/>
        <end position="102"/>
    </location>
</feature>
<feature type="transmembrane region" description="Helical" evidence="2">
    <location>
        <begin position="29"/>
        <end position="47"/>
    </location>
</feature>
<evidence type="ECO:0008006" key="5">
    <source>
        <dbReference type="Google" id="ProtNLM"/>
    </source>
</evidence>
<dbReference type="OrthoDB" id="7862849at2"/>
<dbReference type="AlphaFoldDB" id="A0A1N7HCQ4"/>
<keyword evidence="2" id="KW-0472">Membrane</keyword>